<dbReference type="Gene3D" id="1.10.1220.10">
    <property type="entry name" value="Met repressor-like"/>
    <property type="match status" value="1"/>
</dbReference>
<evidence type="ECO:0000313" key="2">
    <source>
        <dbReference type="Proteomes" id="UP000879542"/>
    </source>
</evidence>
<dbReference type="EMBL" id="DAEQIJ010000013">
    <property type="protein sequence ID" value="HBH2620821.1"/>
    <property type="molecule type" value="Genomic_DNA"/>
</dbReference>
<dbReference type="RefSeq" id="WP_074136264.1">
    <property type="nucleotide sequence ID" value="NZ_BIRQ01000117.1"/>
</dbReference>
<dbReference type="Proteomes" id="UP000879542">
    <property type="component" value="Unassembled WGS sequence"/>
</dbReference>
<dbReference type="InterPro" id="IPR010985">
    <property type="entry name" value="Ribbon_hlx_hlx"/>
</dbReference>
<protein>
    <recommendedName>
        <fullName evidence="3">Arc family DNA-binding protein</fullName>
    </recommendedName>
</protein>
<evidence type="ECO:0000313" key="1">
    <source>
        <dbReference type="EMBL" id="HBH2620821.1"/>
    </source>
</evidence>
<organism evidence="1 2">
    <name type="scientific">Clostridioides difficile</name>
    <name type="common">Peptoclostridium difficile</name>
    <dbReference type="NCBI Taxonomy" id="1496"/>
    <lineage>
        <taxon>Bacteria</taxon>
        <taxon>Bacillati</taxon>
        <taxon>Bacillota</taxon>
        <taxon>Clostridia</taxon>
        <taxon>Peptostreptococcales</taxon>
        <taxon>Peptostreptococcaceae</taxon>
        <taxon>Clostridioides</taxon>
    </lineage>
</organism>
<accession>A0A9P4DAC5</accession>
<proteinExistence type="predicted"/>
<gene>
    <name evidence="1" type="ORF">KRQ00_002602</name>
</gene>
<name>A0A9P4DAC5_CLODI</name>
<reference evidence="1" key="1">
    <citation type="journal article" date="2018" name="Genome Biol.">
        <title>SKESA: strategic k-mer extension for scrupulous assemblies.</title>
        <authorList>
            <person name="Souvorov A."/>
            <person name="Agarwala R."/>
            <person name="Lipman D.J."/>
        </authorList>
    </citation>
    <scope>NUCLEOTIDE SEQUENCE</scope>
    <source>
        <strain evidence="1">Clostridioides</strain>
    </source>
</reference>
<sequence length="59" mass="7266">MINMSNKDIYTREEDKRFTLRINKLLFEKIEQLAQKDKRSVGREIEFILQKYFEDNPLE</sequence>
<dbReference type="AlphaFoldDB" id="A0A9P4DAC5"/>
<dbReference type="InterPro" id="IPR013321">
    <property type="entry name" value="Arc_rbn_hlx_hlx"/>
</dbReference>
<dbReference type="GO" id="GO:0006355">
    <property type="term" value="P:regulation of DNA-templated transcription"/>
    <property type="evidence" value="ECO:0007669"/>
    <property type="project" value="InterPro"/>
</dbReference>
<comment type="caution">
    <text evidence="1">The sequence shown here is derived from an EMBL/GenBank/DDBJ whole genome shotgun (WGS) entry which is preliminary data.</text>
</comment>
<evidence type="ECO:0008006" key="3">
    <source>
        <dbReference type="Google" id="ProtNLM"/>
    </source>
</evidence>
<reference evidence="1" key="2">
    <citation type="submission" date="2021-06" db="EMBL/GenBank/DDBJ databases">
        <authorList>
            <consortium name="NCBI Pathogen Detection Project"/>
        </authorList>
    </citation>
    <scope>NUCLEOTIDE SEQUENCE</scope>
    <source>
        <strain evidence="1">Clostridioides</strain>
    </source>
</reference>
<dbReference type="SUPFAM" id="SSF47598">
    <property type="entry name" value="Ribbon-helix-helix"/>
    <property type="match status" value="1"/>
</dbReference>